<keyword evidence="8" id="KW-0813">Transport</keyword>
<feature type="compositionally biased region" description="Low complexity" evidence="34">
    <location>
        <begin position="702"/>
        <end position="721"/>
    </location>
</feature>
<comment type="similarity">
    <text evidence="6">Belongs to the ZW10 family.</text>
</comment>
<dbReference type="InterPro" id="IPR028889">
    <property type="entry name" value="USP"/>
</dbReference>
<keyword evidence="25 33" id="KW-0175">Coiled coil</keyword>
<dbReference type="Pfam" id="PF22766">
    <property type="entry name" value="ZW10_C2"/>
    <property type="match status" value="1"/>
</dbReference>
<evidence type="ECO:0000256" key="1">
    <source>
        <dbReference type="ARBA" id="ARBA00000707"/>
    </source>
</evidence>
<dbReference type="EMBL" id="JAAMOB010000021">
    <property type="protein sequence ID" value="KAF4098551.1"/>
    <property type="molecule type" value="Genomic_DNA"/>
</dbReference>
<proteinExistence type="inferred from homology"/>
<feature type="coiled-coil region" evidence="33">
    <location>
        <begin position="1233"/>
        <end position="1260"/>
    </location>
</feature>
<evidence type="ECO:0000256" key="14">
    <source>
        <dbReference type="ARBA" id="ARBA00022670"/>
    </source>
</evidence>
<evidence type="ECO:0000256" key="7">
    <source>
        <dbReference type="ARBA" id="ARBA00012759"/>
    </source>
</evidence>
<evidence type="ECO:0000256" key="21">
    <source>
        <dbReference type="ARBA" id="ARBA00022843"/>
    </source>
</evidence>
<evidence type="ECO:0000256" key="19">
    <source>
        <dbReference type="ARBA" id="ARBA00022824"/>
    </source>
</evidence>
<evidence type="ECO:0000313" key="37">
    <source>
        <dbReference type="Proteomes" id="UP000579812"/>
    </source>
</evidence>
<feature type="region of interest" description="Disordered" evidence="34">
    <location>
        <begin position="681"/>
        <end position="840"/>
    </location>
</feature>
<evidence type="ECO:0000256" key="24">
    <source>
        <dbReference type="ARBA" id="ARBA00022990"/>
    </source>
</evidence>
<dbReference type="InterPro" id="IPR009060">
    <property type="entry name" value="UBA-like_sf"/>
</dbReference>
<gene>
    <name evidence="36" type="ORF">G5714_020581</name>
</gene>
<evidence type="ECO:0000256" key="8">
    <source>
        <dbReference type="ARBA" id="ARBA00022448"/>
    </source>
</evidence>
<evidence type="ECO:0000256" key="20">
    <source>
        <dbReference type="ARBA" id="ARBA00022838"/>
    </source>
</evidence>
<keyword evidence="13" id="KW-0132">Cell division</keyword>
<keyword evidence="11" id="KW-1017">Isopeptide bond</keyword>
<feature type="compositionally biased region" description="Polar residues" evidence="34">
    <location>
        <begin position="722"/>
        <end position="733"/>
    </location>
</feature>
<evidence type="ECO:0000256" key="25">
    <source>
        <dbReference type="ARBA" id="ARBA00023054"/>
    </source>
</evidence>
<dbReference type="Pfam" id="PF20666">
    <property type="entry name" value="ZW10_C"/>
    <property type="match status" value="1"/>
</dbReference>
<keyword evidence="22" id="KW-0931">ER-Golgi transport</keyword>
<sequence>MRVEQDFEHGETSENSSQMLLNQLREITGIQDLQVLQSALNSSQGDISHAIGLLTTQPPEEEHMPEEPTKANNERNTSNTQNGAAKDDLQTAIELSLQESQQAEAEQRELHRALEVSAEENAARMKRKRCEGSGESCSPADWIRLEDCPVGIRNVGNTCWFSAVIQSLFHLPVFRRLVLNYCLSERVLEKCKSHSEKRNIAFMQELRCLFALMVGSNRRFVDPSAAVELLRDAFRTSEAQQDVSEFTHKLLDWLEDAFQLAANGNNPEDKQNNPMVQLFYGTFVAERLHEGKIVSNIEQFGQYPLQVNGFNNLDECLEGAMVEGEIESLHSDQTMSSGQERWFSKLPPVLTFELSRFEFNQSLGRPEKIHKKLEFPQVIYMDRYLHKNVDQTHGRRGEVKRLKDQLTVLQQKLEGYKNYGSGPTKYPLADMLQYVLEFATTKPTNVSPASVPTNPAAHTEPSSGDSSQTEPDDAGSSDGSSCPQTATQRTPIHKPFTQCRPPMEVPVQPAPHSVTEEELYFVRSCLQRWRAEVENTINELKASIDKVSQALEGMYSDNSLCQVPYRLHAVLVHEGQASAGHYWAYIYDHANKRWLKYNDVMVTESTWEELVRDSYGGMTNASAYCLMYINDKQPYLIAEDTDDETGQVLKGMDSLPSILRRYVREDNRWFQQELREWEEQFSQAQREEAQVQTHTEKPIPVEPQNPEQEPNPEPVQEQTNEVSQEPPTDSTPAPAQDSEEPMANSAALNSISSEPSENVEEGGEERITSSQTHGPPDEEKQDQSQQPVVASAPTDRSESEVEVEEQVIHDEGGPEAEPEASSSEENQATAVRSQPENEVSEVEIPNVGKILVRSDADGYNEEMMLTPAMQGVIFAIAKARQVFDKDGPEAGLIKAFHEEFSRLFELSQEETTPQQDPRLQHVLVYFFQNQAPNRVIERTLLEQFADRNLSFDDRAVSIMREARTKIRLIKPEDMDMDEYLQWHDDYSMFKTVFAYLLTGLEQYQNGKIREALNYLAHAHQDNSVLLRKGEKKGVDQSLIALYRRKCLKELNENVATLFKSQDENDVAEAVAIMNECIIPCMHLMVRDSVSQEDLDIIELIRSCWCSYLGQDMDDSVQEKLSEFLPRVLDCSAEMVVLKEPPKVRNSPHDLCSRLSAVMESIHSTSIVTVKWQRVKPQRPVLTQDLQATEEGSDLQYTLSYAGHAKTSYTAILEVTPYFTHYSEVLASSGKLEKDDLACKVSKLSRKVEETKEEVTDMINKKYIEFIPSMEGAEELLDQVESVSKDIDLLKSCIENEVQQNLHDAVTEYAKLKQQLEKNTAVIDLLQHLQEFDTAIEEYHRALLEKNYVVAAKQHGKARASVDALKAWNDTELPLVHALSSEITIQRENLIYHLGEEWQKLAVWKLPSTKTELTSVKSFLKTALHLNRGGSKGDESVPHALLLSILQALSIQGELHKKIKLFGQVLFKYMLKPLIIYPSLVVEVSSQPEQGAVLSLQCTETKAEHPDPSQVYTKVLTVLKTLHEHLFDVSIDEKKVSEILGDLIWEEMSECIIRECLVHSIPANSSQLAEYSEVIKQTEDFESSLKEMGYLAGDSTDLLKYARNINCHFAGKKCQDVIVAARKLMTSEMHNTVKITPEYKLSIPKLPSPSGGEKERKESSKKSARYDQQSLENEKQLSPNTLCLPVCRISESVQQLLELAIQTLSEAVGSSPQCAVQLFYTVRNIFHLFYDVVPTYHKDNFLKLPHLAAIQHNNCMFIAHHLLTLGFQFKPHLPLKDGVAYFVDLVPGFRRLGARCFVAQMNVQKAEMLERMSTARNFSNLDDEDNYSVASKAIRQVIHQLRRLGKVWQDVLPVNIYCKAMGTLLNTAISELINKIMMLEDISNVDGERLRTLCQTILEEGPLVFNPLPDENKNKKYQEEVPVYVKKWMTLKEISMVLNANLQEIVDRWAEGKGPLAVEFSCNEMKSLIRALFKNTERRAAALAKIVK</sequence>
<dbReference type="InterPro" id="IPR048344">
    <property type="entry name" value="Zw10_middle"/>
</dbReference>
<dbReference type="InterPro" id="IPR048343">
    <property type="entry name" value="ZW10_C"/>
</dbReference>
<keyword evidence="17" id="KW-0378">Hydrolase</keyword>
<keyword evidence="16" id="KW-0833">Ubl conjugation pathway</keyword>
<evidence type="ECO:0000256" key="23">
    <source>
        <dbReference type="ARBA" id="ARBA00022927"/>
    </source>
</evidence>
<dbReference type="GO" id="GO:0006888">
    <property type="term" value="P:endoplasmic reticulum to Golgi vesicle-mediated transport"/>
    <property type="evidence" value="ECO:0007669"/>
    <property type="project" value="TreeGrafter"/>
</dbReference>
<feature type="region of interest" description="Disordered" evidence="34">
    <location>
        <begin position="444"/>
        <end position="505"/>
    </location>
</feature>
<dbReference type="InterPro" id="IPR038765">
    <property type="entry name" value="Papain-like_cys_pep_sf"/>
</dbReference>
<keyword evidence="20" id="KW-0995">Kinetochore</keyword>
<dbReference type="InterPro" id="IPR054108">
    <property type="entry name" value="USP25/28_UIM"/>
</dbReference>
<reference evidence="36 37" key="1">
    <citation type="submission" date="2020-04" db="EMBL/GenBank/DDBJ databases">
        <title>Chromosome-level genome assembly of a cyprinid fish Onychostoma macrolepis by integration of Nanopore Sequencing, Bionano and Hi-C technology.</title>
        <authorList>
            <person name="Wang D."/>
        </authorList>
    </citation>
    <scope>NUCLEOTIDE SEQUENCE [LARGE SCALE GENOMIC DNA]</scope>
    <source>
        <strain evidence="36">SWU-2019</strain>
        <tissue evidence="36">Muscle</tissue>
    </source>
</reference>
<dbReference type="PANTHER" id="PTHR12205:SF0">
    <property type="entry name" value="CENTROMERE_KINETOCHORE PROTEIN ZW10 HOMOLOG"/>
    <property type="match status" value="1"/>
</dbReference>
<dbReference type="InterPro" id="IPR055148">
    <property type="entry name" value="ZW10_C_2"/>
</dbReference>
<keyword evidence="21" id="KW-0832">Ubl conjugation</keyword>
<keyword evidence="23" id="KW-0653">Protein transport</keyword>
<dbReference type="InterPro" id="IPR046362">
    <property type="entry name" value="Zw10/DSL1_C_sf"/>
</dbReference>
<dbReference type="CDD" id="cd14276">
    <property type="entry name" value="UBA_UBP25_like"/>
    <property type="match status" value="1"/>
</dbReference>
<keyword evidence="37" id="KW-1185">Reference proteome</keyword>
<feature type="compositionally biased region" description="Basic and acidic residues" evidence="34">
    <location>
        <begin position="60"/>
        <end position="73"/>
    </location>
</feature>
<dbReference type="SUPFAM" id="SSF54001">
    <property type="entry name" value="Cysteine proteinases"/>
    <property type="match status" value="1"/>
</dbReference>
<dbReference type="GO" id="GO:0051301">
    <property type="term" value="P:cell division"/>
    <property type="evidence" value="ECO:0007669"/>
    <property type="project" value="UniProtKB-KW"/>
</dbReference>
<evidence type="ECO:0000256" key="22">
    <source>
        <dbReference type="ARBA" id="ARBA00022892"/>
    </source>
</evidence>
<keyword evidence="28" id="KW-0539">Nucleus</keyword>
<evidence type="ECO:0000256" key="4">
    <source>
        <dbReference type="ARBA" id="ARBA00004406"/>
    </source>
</evidence>
<dbReference type="InterPro" id="IPR018200">
    <property type="entry name" value="USP_CS"/>
</dbReference>
<evidence type="ECO:0000256" key="13">
    <source>
        <dbReference type="ARBA" id="ARBA00022618"/>
    </source>
</evidence>
<dbReference type="Gene3D" id="1.10.357.150">
    <property type="match status" value="1"/>
</dbReference>
<dbReference type="InterPro" id="IPR054109">
    <property type="entry name" value="UBA_8"/>
</dbReference>
<dbReference type="GO" id="GO:0004843">
    <property type="term" value="F:cysteine-type deubiquitinase activity"/>
    <property type="evidence" value="ECO:0007669"/>
    <property type="project" value="UniProtKB-EC"/>
</dbReference>
<evidence type="ECO:0000256" key="5">
    <source>
        <dbReference type="ARBA" id="ARBA00004629"/>
    </source>
</evidence>
<dbReference type="GO" id="GO:0005789">
    <property type="term" value="C:endoplasmic reticulum membrane"/>
    <property type="evidence" value="ECO:0007669"/>
    <property type="project" value="UniProtKB-SubCell"/>
</dbReference>
<evidence type="ECO:0000256" key="27">
    <source>
        <dbReference type="ARBA" id="ARBA00023212"/>
    </source>
</evidence>
<dbReference type="GO" id="GO:0005819">
    <property type="term" value="C:spindle"/>
    <property type="evidence" value="ECO:0007669"/>
    <property type="project" value="UniProtKB-SubCell"/>
</dbReference>
<dbReference type="PROSITE" id="PS00972">
    <property type="entry name" value="USP_1"/>
    <property type="match status" value="1"/>
</dbReference>
<evidence type="ECO:0000256" key="26">
    <source>
        <dbReference type="ARBA" id="ARBA00023136"/>
    </source>
</evidence>
<evidence type="ECO:0000256" key="9">
    <source>
        <dbReference type="ARBA" id="ARBA00022454"/>
    </source>
</evidence>
<dbReference type="SUPFAM" id="SSF46934">
    <property type="entry name" value="UBA-like"/>
    <property type="match status" value="1"/>
</dbReference>
<evidence type="ECO:0000256" key="18">
    <source>
        <dbReference type="ARBA" id="ARBA00022807"/>
    </source>
</evidence>
<dbReference type="GO" id="GO:0015031">
    <property type="term" value="P:protein transport"/>
    <property type="evidence" value="ECO:0007669"/>
    <property type="project" value="UniProtKB-KW"/>
</dbReference>
<dbReference type="PROSITE" id="PS00973">
    <property type="entry name" value="USP_2"/>
    <property type="match status" value="1"/>
</dbReference>
<feature type="region of interest" description="Disordered" evidence="34">
    <location>
        <begin position="1642"/>
        <end position="1672"/>
    </location>
</feature>
<feature type="compositionally biased region" description="Polar residues" evidence="34">
    <location>
        <begin position="74"/>
        <end position="83"/>
    </location>
</feature>
<evidence type="ECO:0000256" key="30">
    <source>
        <dbReference type="ARBA" id="ARBA00023328"/>
    </source>
</evidence>
<keyword evidence="27" id="KW-0206">Cytoskeleton</keyword>
<evidence type="ECO:0000256" key="17">
    <source>
        <dbReference type="ARBA" id="ARBA00022801"/>
    </source>
</evidence>
<evidence type="ECO:0000256" key="3">
    <source>
        <dbReference type="ARBA" id="ARBA00004186"/>
    </source>
</evidence>
<dbReference type="Gene3D" id="3.90.70.10">
    <property type="entry name" value="Cysteine proteinases"/>
    <property type="match status" value="1"/>
</dbReference>
<feature type="domain" description="USP" evidence="35">
    <location>
        <begin position="150"/>
        <end position="631"/>
    </location>
</feature>
<feature type="compositionally biased region" description="Basic and acidic residues" evidence="34">
    <location>
        <begin position="685"/>
        <end position="699"/>
    </location>
</feature>
<keyword evidence="30" id="KW-0137">Centromere</keyword>
<evidence type="ECO:0000256" key="11">
    <source>
        <dbReference type="ARBA" id="ARBA00022499"/>
    </source>
</evidence>
<evidence type="ECO:0000313" key="36">
    <source>
        <dbReference type="EMBL" id="KAF4098551.1"/>
    </source>
</evidence>
<keyword evidence="10" id="KW-0963">Cytoplasm</keyword>
<feature type="compositionally biased region" description="Polar residues" evidence="34">
    <location>
        <begin position="477"/>
        <end position="490"/>
    </location>
</feature>
<keyword evidence="26" id="KW-0472">Membrane</keyword>
<dbReference type="FunFam" id="1.10.8.10:FF:000163">
    <property type="entry name" value="Ubiquitin-specific peptidase 28"/>
    <property type="match status" value="1"/>
</dbReference>
<evidence type="ECO:0000256" key="29">
    <source>
        <dbReference type="ARBA" id="ARBA00023306"/>
    </source>
</evidence>
<evidence type="ECO:0000256" key="34">
    <source>
        <dbReference type="SAM" id="MobiDB-lite"/>
    </source>
</evidence>
<keyword evidence="15" id="KW-0498">Mitosis</keyword>
<keyword evidence="29" id="KW-0131">Cell cycle</keyword>
<evidence type="ECO:0000256" key="10">
    <source>
        <dbReference type="ARBA" id="ARBA00022490"/>
    </source>
</evidence>
<feature type="compositionally biased region" description="Polar residues" evidence="34">
    <location>
        <begin position="460"/>
        <end position="469"/>
    </location>
</feature>
<organism evidence="36 37">
    <name type="scientific">Onychostoma macrolepis</name>
    <dbReference type="NCBI Taxonomy" id="369639"/>
    <lineage>
        <taxon>Eukaryota</taxon>
        <taxon>Metazoa</taxon>
        <taxon>Chordata</taxon>
        <taxon>Craniata</taxon>
        <taxon>Vertebrata</taxon>
        <taxon>Euteleostomi</taxon>
        <taxon>Actinopterygii</taxon>
        <taxon>Neopterygii</taxon>
        <taxon>Teleostei</taxon>
        <taxon>Ostariophysi</taxon>
        <taxon>Cypriniformes</taxon>
        <taxon>Cyprinidae</taxon>
        <taxon>Acrossocheilinae</taxon>
        <taxon>Onychostoma</taxon>
    </lineage>
</organism>
<evidence type="ECO:0000256" key="31">
    <source>
        <dbReference type="ARBA" id="ARBA00065852"/>
    </source>
</evidence>
<evidence type="ECO:0000256" key="16">
    <source>
        <dbReference type="ARBA" id="ARBA00022786"/>
    </source>
</evidence>
<dbReference type="PANTHER" id="PTHR12205">
    <property type="entry name" value="CENTROMERE/KINETOCHORE PROTEIN ZW10"/>
    <property type="match status" value="1"/>
</dbReference>
<evidence type="ECO:0000256" key="6">
    <source>
        <dbReference type="ARBA" id="ARBA00006245"/>
    </source>
</evidence>
<dbReference type="GO" id="GO:0016579">
    <property type="term" value="P:protein deubiquitination"/>
    <property type="evidence" value="ECO:0007669"/>
    <property type="project" value="InterPro"/>
</dbReference>
<evidence type="ECO:0000256" key="2">
    <source>
        <dbReference type="ARBA" id="ARBA00004123"/>
    </source>
</evidence>
<dbReference type="GO" id="GO:0006508">
    <property type="term" value="P:proteolysis"/>
    <property type="evidence" value="ECO:0007669"/>
    <property type="project" value="UniProtKB-KW"/>
</dbReference>
<dbReference type="Pfam" id="PF00443">
    <property type="entry name" value="UCH"/>
    <property type="match status" value="1"/>
</dbReference>
<keyword evidence="12" id="KW-0597">Phosphoprotein</keyword>
<accession>A0A7J6BUY3</accession>
<name>A0A7J6BUY3_9TELE</name>
<evidence type="ECO:0000256" key="32">
    <source>
        <dbReference type="ARBA" id="ARBA00069312"/>
    </source>
</evidence>
<evidence type="ECO:0000256" key="12">
    <source>
        <dbReference type="ARBA" id="ARBA00022553"/>
    </source>
</evidence>
<dbReference type="FunFam" id="3.90.70.10:FF:000004">
    <property type="entry name" value="Putative ubiquitin carboxyl-terminal hydrolase 25"/>
    <property type="match status" value="1"/>
</dbReference>
<dbReference type="Proteomes" id="UP000579812">
    <property type="component" value="Unassembled WGS sequence"/>
</dbReference>
<dbReference type="GO" id="GO:1990423">
    <property type="term" value="C:RZZ complex"/>
    <property type="evidence" value="ECO:0007669"/>
    <property type="project" value="TreeGrafter"/>
</dbReference>
<feature type="region of interest" description="Disordered" evidence="34">
    <location>
        <begin position="57"/>
        <end position="83"/>
    </location>
</feature>
<dbReference type="EC" id="3.4.19.12" evidence="7"/>
<feature type="compositionally biased region" description="Polar residues" evidence="34">
    <location>
        <begin position="444"/>
        <end position="453"/>
    </location>
</feature>
<comment type="catalytic activity">
    <reaction evidence="1">
        <text>Thiol-dependent hydrolysis of ester, thioester, amide, peptide and isopeptide bonds formed by the C-terminal Gly of ubiquitin (a 76-residue protein attached to proteins as an intracellular targeting signal).</text>
        <dbReference type="EC" id="3.4.19.12"/>
    </reaction>
</comment>
<dbReference type="GO" id="GO:0007094">
    <property type="term" value="P:mitotic spindle assembly checkpoint signaling"/>
    <property type="evidence" value="ECO:0007669"/>
    <property type="project" value="TreeGrafter"/>
</dbReference>
<comment type="subcellular location">
    <subcellularLocation>
        <location evidence="5">Chromosome</location>
        <location evidence="5">Centromere</location>
        <location evidence="5">Kinetochore</location>
    </subcellularLocation>
    <subcellularLocation>
        <location evidence="3">Cytoplasm</location>
        <location evidence="3">Cytoskeleton</location>
        <location evidence="3">Spindle</location>
    </subcellularLocation>
    <subcellularLocation>
        <location evidence="4">Endoplasmic reticulum membrane</location>
        <topology evidence="4">Peripheral membrane protein</topology>
    </subcellularLocation>
    <subcellularLocation>
        <location evidence="2">Nucleus</location>
    </subcellularLocation>
</comment>
<comment type="subunit">
    <text evidence="31">Interacts with NBAS and KNTC1/ROD; the interactions are mutually exclusive and indicative for its association in two different vesicle tethering complexes. Component of the RZZ complex composed of KNTC1/ROD, ZW10 and ZWILCH. Component of the NRZ complex composed of NBAS, ZW10 and RINT1/TIP20L; NRZ associates with SNAREs STX18, USE1L, BNIP1/SEC20L and SEC22B (the assembly has been described as syntaxin 18 complex). Interacts directly with RINT1/TIP20L bound to BNIP1/SEC20L. Interacts with C19orf25 and ZWINT. Interacts with ZFYVE1. Interacts with RAB18 and this interaction is enhanced in the presence of ZFYVE1.</text>
</comment>
<dbReference type="Gene3D" id="1.10.8.10">
    <property type="entry name" value="DNA helicase RuvA subunit, C-terminal domain"/>
    <property type="match status" value="1"/>
</dbReference>
<keyword evidence="24" id="KW-0007">Acetylation</keyword>
<keyword evidence="18" id="KW-0788">Thiol protease</keyword>
<dbReference type="GO" id="GO:0005634">
    <property type="term" value="C:nucleus"/>
    <property type="evidence" value="ECO:0007669"/>
    <property type="project" value="UniProtKB-SubCell"/>
</dbReference>
<dbReference type="Pfam" id="PF21909">
    <property type="entry name" value="USP_UIM_N"/>
    <property type="match status" value="1"/>
</dbReference>
<dbReference type="Pfam" id="PF06248">
    <property type="entry name" value="Zw10_N"/>
    <property type="match status" value="1"/>
</dbReference>
<protein>
    <recommendedName>
        <fullName evidence="32">Centromere/kinetochore protein zw10 homolog</fullName>
        <ecNumber evidence="7">3.4.19.12</ecNumber>
    </recommendedName>
</protein>
<keyword evidence="19" id="KW-0256">Endoplasmic reticulum</keyword>
<dbReference type="PROSITE" id="PS50235">
    <property type="entry name" value="USP_3"/>
    <property type="match status" value="1"/>
</dbReference>
<feature type="compositionally biased region" description="Polar residues" evidence="34">
    <location>
        <begin position="826"/>
        <end position="837"/>
    </location>
</feature>
<dbReference type="InterPro" id="IPR001394">
    <property type="entry name" value="Peptidase_C19_UCH"/>
</dbReference>
<evidence type="ECO:0000259" key="35">
    <source>
        <dbReference type="PROSITE" id="PS50235"/>
    </source>
</evidence>
<keyword evidence="14" id="KW-0645">Protease</keyword>
<keyword evidence="9" id="KW-0158">Chromosome</keyword>
<comment type="caution">
    <text evidence="36">The sequence shown here is derived from an EMBL/GenBank/DDBJ whole genome shotgun (WGS) entry which is preliminary data.</text>
</comment>
<evidence type="ECO:0000256" key="28">
    <source>
        <dbReference type="ARBA" id="ARBA00023242"/>
    </source>
</evidence>
<evidence type="ECO:0000256" key="15">
    <source>
        <dbReference type="ARBA" id="ARBA00022776"/>
    </source>
</evidence>
<dbReference type="Pfam" id="PF22566">
    <property type="entry name" value="UBA_8"/>
    <property type="match status" value="1"/>
</dbReference>
<dbReference type="InterPro" id="IPR009361">
    <property type="entry name" value="Zw10_N"/>
</dbReference>
<feature type="compositionally biased region" description="Basic and acidic residues" evidence="34">
    <location>
        <begin position="1651"/>
        <end position="1664"/>
    </location>
</feature>
<dbReference type="CDD" id="cd02665">
    <property type="entry name" value="Peptidase_C19I"/>
    <property type="match status" value="1"/>
</dbReference>
<evidence type="ECO:0000256" key="33">
    <source>
        <dbReference type="SAM" id="Coils"/>
    </source>
</evidence>
<dbReference type="FunFam" id="1.10.357.150:FF:000001">
    <property type="entry name" value="centromere/kinetochore protein zw10 homolog"/>
    <property type="match status" value="1"/>
</dbReference>
<dbReference type="Pfam" id="PF20665">
    <property type="entry name" value="Zw10_middle"/>
    <property type="match status" value="1"/>
</dbReference>